<dbReference type="EC" id="2.1.1.-" evidence="9"/>
<keyword evidence="9" id="KW-0378">Hydrolase</keyword>
<evidence type="ECO:0000313" key="14">
    <source>
        <dbReference type="Proteomes" id="UP001232992"/>
    </source>
</evidence>
<dbReference type="RefSeq" id="WP_347179103.1">
    <property type="nucleotide sequence ID" value="NZ_JAQOSQ010000024.1"/>
</dbReference>
<evidence type="ECO:0000259" key="12">
    <source>
        <dbReference type="Pfam" id="PF06750"/>
    </source>
</evidence>
<feature type="transmembrane region" description="Helical" evidence="10">
    <location>
        <begin position="6"/>
        <end position="23"/>
    </location>
</feature>
<evidence type="ECO:0000256" key="10">
    <source>
        <dbReference type="SAM" id="Phobius"/>
    </source>
</evidence>
<feature type="transmembrane region" description="Helical" evidence="10">
    <location>
        <begin position="227"/>
        <end position="249"/>
    </location>
</feature>
<keyword evidence="5 9" id="KW-0812">Transmembrane</keyword>
<keyword evidence="9" id="KW-0489">Methyltransferase</keyword>
<dbReference type="PANTHER" id="PTHR30487:SF0">
    <property type="entry name" value="PREPILIN LEADER PEPTIDASE_N-METHYLTRANSFERASE-RELATED"/>
    <property type="match status" value="1"/>
</dbReference>
<proteinExistence type="inferred from homology"/>
<comment type="similarity">
    <text evidence="2 8">Belongs to the peptidase A24 family.</text>
</comment>
<evidence type="ECO:0000256" key="5">
    <source>
        <dbReference type="ARBA" id="ARBA00022692"/>
    </source>
</evidence>
<dbReference type="EC" id="3.4.23.43" evidence="9"/>
<dbReference type="Pfam" id="PF01478">
    <property type="entry name" value="Peptidase_A24"/>
    <property type="match status" value="1"/>
</dbReference>
<name>A0ABT7C1Q2_9CYAN</name>
<dbReference type="InterPro" id="IPR014032">
    <property type="entry name" value="Peptidase_A24A_bac"/>
</dbReference>
<dbReference type="Gene3D" id="1.20.120.1220">
    <property type="match status" value="1"/>
</dbReference>
<dbReference type="InterPro" id="IPR050882">
    <property type="entry name" value="Prepilin_peptidase/N-MTase"/>
</dbReference>
<keyword evidence="9" id="KW-0645">Protease</keyword>
<dbReference type="Pfam" id="PF06750">
    <property type="entry name" value="A24_N_bact"/>
    <property type="match status" value="1"/>
</dbReference>
<dbReference type="InterPro" id="IPR000045">
    <property type="entry name" value="Prepilin_IV_endopep_pep"/>
</dbReference>
<organism evidence="13 14">
    <name type="scientific">Roseofilum casamattae BLCC-M143</name>
    <dbReference type="NCBI Taxonomy" id="3022442"/>
    <lineage>
        <taxon>Bacteria</taxon>
        <taxon>Bacillati</taxon>
        <taxon>Cyanobacteriota</taxon>
        <taxon>Cyanophyceae</taxon>
        <taxon>Desertifilales</taxon>
        <taxon>Desertifilaceae</taxon>
        <taxon>Roseofilum</taxon>
        <taxon>Roseofilum casamattae</taxon>
    </lineage>
</organism>
<accession>A0ABT7C1Q2</accession>
<comment type="function">
    <text evidence="9">Plays an essential role in type IV pili and type II pseudopili formation by proteolytically removing the leader sequence from substrate proteins and subsequently monomethylating the alpha-amino group of the newly exposed N-terminal phenylalanine.</text>
</comment>
<evidence type="ECO:0000256" key="1">
    <source>
        <dbReference type="ARBA" id="ARBA00004429"/>
    </source>
</evidence>
<feature type="domain" description="Prepilin peptidase A24 N-terminal" evidence="12">
    <location>
        <begin position="6"/>
        <end position="89"/>
    </location>
</feature>
<dbReference type="PRINTS" id="PR00864">
    <property type="entry name" value="PREPILNPTASE"/>
</dbReference>
<evidence type="ECO:0000256" key="3">
    <source>
        <dbReference type="ARBA" id="ARBA00022475"/>
    </source>
</evidence>
<keyword evidence="4" id="KW-0997">Cell inner membrane</keyword>
<evidence type="ECO:0000313" key="13">
    <source>
        <dbReference type="EMBL" id="MDJ1185002.1"/>
    </source>
</evidence>
<evidence type="ECO:0000256" key="9">
    <source>
        <dbReference type="RuleBase" id="RU003794"/>
    </source>
</evidence>
<dbReference type="PANTHER" id="PTHR30487">
    <property type="entry name" value="TYPE 4 PREPILIN-LIKE PROTEINS LEADER PEPTIDE-PROCESSING ENZYME"/>
    <property type="match status" value="1"/>
</dbReference>
<dbReference type="InterPro" id="IPR010627">
    <property type="entry name" value="Prepilin_pept_A24_N"/>
</dbReference>
<comment type="catalytic activity">
    <reaction evidence="9">
        <text>Typically cleaves a -Gly-|-Phe- bond to release an N-terminal, basic peptide of 5-8 residues from type IV prepilin, and then N-methylates the new N-terminal amino group, the methyl donor being S-adenosyl-L-methionine.</text>
        <dbReference type="EC" id="3.4.23.43"/>
    </reaction>
</comment>
<keyword evidence="7 10" id="KW-0472">Membrane</keyword>
<feature type="transmembrane region" description="Helical" evidence="10">
    <location>
        <begin position="148"/>
        <end position="170"/>
    </location>
</feature>
<protein>
    <recommendedName>
        <fullName evidence="9">Prepilin leader peptidase/N-methyltransferase</fullName>
        <ecNumber evidence="9">2.1.1.-</ecNumber>
        <ecNumber evidence="9">3.4.23.43</ecNumber>
    </recommendedName>
</protein>
<evidence type="ECO:0000256" key="8">
    <source>
        <dbReference type="RuleBase" id="RU003793"/>
    </source>
</evidence>
<feature type="transmembrane region" description="Helical" evidence="10">
    <location>
        <begin position="190"/>
        <end position="215"/>
    </location>
</feature>
<comment type="subcellular location">
    <subcellularLocation>
        <location evidence="1">Cell inner membrane</location>
        <topology evidence="1">Multi-pass membrane protein</topology>
    </subcellularLocation>
    <subcellularLocation>
        <location evidence="9">Cell membrane</location>
        <topology evidence="9">Multi-pass membrane protein</topology>
    </subcellularLocation>
</comment>
<evidence type="ECO:0000256" key="2">
    <source>
        <dbReference type="ARBA" id="ARBA00005801"/>
    </source>
</evidence>
<comment type="caution">
    <text evidence="13">The sequence shown here is derived from an EMBL/GenBank/DDBJ whole genome shotgun (WGS) entry which is preliminary data.</text>
</comment>
<sequence>MGIVVILGAAIGSFLNVAIYRLPARQSILWPASHCPKCSHTLSPADNIPVFGWLILQGKCRYCHAPIPWRYPAVEALTGLLFLGTYLHFGLSWETLGVCVFLSWLLVLALIDWDTLTLPNVLTQFGLVAGLGYQILRSGGYADPILNGVFGAILGLWLFESIIIVGSIAFGQPAMGEGDAKLAAGLGAWLGWKSLLLCGFLACSLGAVIGVLAIATGRLQRRQKMPFGPFLALAGALTIFWGDTIVSTYEQLFFPPNLIG</sequence>
<reference evidence="13 14" key="1">
    <citation type="submission" date="2023-01" db="EMBL/GenBank/DDBJ databases">
        <title>Novel diversity within Roseofilum (Cyanobacteria; Desertifilaceae) from marine benthic mats with descriptions of four novel species.</title>
        <authorList>
            <person name="Wang Y."/>
            <person name="Berthold D.E."/>
            <person name="Hu J."/>
            <person name="Lefler F.W."/>
            <person name="Laughinghouse H.D. IV."/>
        </authorList>
    </citation>
    <scope>NUCLEOTIDE SEQUENCE [LARGE SCALE GENOMIC DNA]</scope>
    <source>
        <strain evidence="13 14">BLCC-M143</strain>
    </source>
</reference>
<evidence type="ECO:0000256" key="6">
    <source>
        <dbReference type="ARBA" id="ARBA00022989"/>
    </source>
</evidence>
<feature type="domain" description="Prepilin type IV endopeptidase peptidase" evidence="11">
    <location>
        <begin position="99"/>
        <end position="211"/>
    </location>
</feature>
<feature type="transmembrane region" description="Helical" evidence="10">
    <location>
        <begin position="91"/>
        <end position="111"/>
    </location>
</feature>
<dbReference type="EMBL" id="JAQOSQ010000024">
    <property type="protein sequence ID" value="MDJ1185002.1"/>
    <property type="molecule type" value="Genomic_DNA"/>
</dbReference>
<keyword evidence="9" id="KW-0808">Transferase</keyword>
<evidence type="ECO:0000256" key="7">
    <source>
        <dbReference type="ARBA" id="ARBA00023136"/>
    </source>
</evidence>
<keyword evidence="6 10" id="KW-1133">Transmembrane helix</keyword>
<keyword evidence="3" id="KW-1003">Cell membrane</keyword>
<evidence type="ECO:0000259" key="11">
    <source>
        <dbReference type="Pfam" id="PF01478"/>
    </source>
</evidence>
<evidence type="ECO:0000256" key="4">
    <source>
        <dbReference type="ARBA" id="ARBA00022519"/>
    </source>
</evidence>
<keyword evidence="14" id="KW-1185">Reference proteome</keyword>
<keyword evidence="9" id="KW-0511">Multifunctional enzyme</keyword>
<dbReference type="Proteomes" id="UP001232992">
    <property type="component" value="Unassembled WGS sequence"/>
</dbReference>
<gene>
    <name evidence="13" type="ORF">PMH09_17590</name>
</gene>